<evidence type="ECO:0000256" key="1">
    <source>
        <dbReference type="SAM" id="Phobius"/>
    </source>
</evidence>
<dbReference type="EMBL" id="ASPP01012745">
    <property type="protein sequence ID" value="ETO20306.1"/>
    <property type="molecule type" value="Genomic_DNA"/>
</dbReference>
<keyword evidence="1" id="KW-1133">Transmembrane helix</keyword>
<gene>
    <name evidence="2" type="ORF">RFI_16912</name>
</gene>
<keyword evidence="3" id="KW-1185">Reference proteome</keyword>
<reference evidence="2 3" key="1">
    <citation type="journal article" date="2013" name="Curr. Biol.">
        <title>The Genome of the Foraminiferan Reticulomyxa filosa.</title>
        <authorList>
            <person name="Glockner G."/>
            <person name="Hulsmann N."/>
            <person name="Schleicher M."/>
            <person name="Noegel A.A."/>
            <person name="Eichinger L."/>
            <person name="Gallinger C."/>
            <person name="Pawlowski J."/>
            <person name="Sierra R."/>
            <person name="Euteneuer U."/>
            <person name="Pillet L."/>
            <person name="Moustafa A."/>
            <person name="Platzer M."/>
            <person name="Groth M."/>
            <person name="Szafranski K."/>
            <person name="Schliwa M."/>
        </authorList>
    </citation>
    <scope>NUCLEOTIDE SEQUENCE [LARGE SCALE GENOMIC DNA]</scope>
</reference>
<feature type="transmembrane region" description="Helical" evidence="1">
    <location>
        <begin position="168"/>
        <end position="188"/>
    </location>
</feature>
<accession>X6N2J7</accession>
<feature type="transmembrane region" description="Helical" evidence="1">
    <location>
        <begin position="144"/>
        <end position="162"/>
    </location>
</feature>
<protein>
    <submittedName>
        <fullName evidence="2">Uncharacterized protein</fullName>
    </submittedName>
</protein>
<dbReference type="Proteomes" id="UP000023152">
    <property type="component" value="Unassembled WGS sequence"/>
</dbReference>
<name>X6N2J7_RETFI</name>
<feature type="transmembrane region" description="Helical" evidence="1">
    <location>
        <begin position="6"/>
        <end position="26"/>
    </location>
</feature>
<evidence type="ECO:0000313" key="2">
    <source>
        <dbReference type="EMBL" id="ETO20306.1"/>
    </source>
</evidence>
<keyword evidence="1" id="KW-0812">Transmembrane</keyword>
<dbReference type="AlphaFoldDB" id="X6N2J7"/>
<keyword evidence="1" id="KW-0472">Membrane</keyword>
<organism evidence="2 3">
    <name type="scientific">Reticulomyxa filosa</name>
    <dbReference type="NCBI Taxonomy" id="46433"/>
    <lineage>
        <taxon>Eukaryota</taxon>
        <taxon>Sar</taxon>
        <taxon>Rhizaria</taxon>
        <taxon>Retaria</taxon>
        <taxon>Foraminifera</taxon>
        <taxon>Monothalamids</taxon>
        <taxon>Reticulomyxidae</taxon>
        <taxon>Reticulomyxa</taxon>
    </lineage>
</organism>
<evidence type="ECO:0000313" key="3">
    <source>
        <dbReference type="Proteomes" id="UP000023152"/>
    </source>
</evidence>
<comment type="caution">
    <text evidence="2">The sequence shown here is derived from an EMBL/GenBank/DDBJ whole genome shotgun (WGS) entry which is preliminary data.</text>
</comment>
<proteinExistence type="predicted"/>
<sequence length="240" mass="27137">MAESFFSVVLVAITCSVVILLMRRLLRAANKLKQIQESGFRPLRIDPFSATFFLFGRLGGGEKKALIVGRQRASHYSLEFRFIVADLSENEYMLTRDMLVNESTFGRYPPGSIMQIRYLQEDFSAIRWNVYFVLVEQLNRYSTSCAYSVGLGLLVLLLYIGYWLEGWIASLIAGLLAIAIVVILRVVYKYVCPSSRISGQKVSPQDKAQFESLVKSASTVTLETKAAQLQQPLLQQFSYT</sequence>